<name>A0ACC7SC18_DOLFA</name>
<proteinExistence type="predicted"/>
<sequence>MTSRVLPIGIIFDLCIPIGGYTHHQEDSYPDSKQFKPERFLEQQFSPTEFVL</sequence>
<accession>A0ACC7SC18</accession>
<gene>
    <name evidence="1" type="ORF">FJR39_22565</name>
</gene>
<protein>
    <submittedName>
        <fullName evidence="1">Cytochrome P450</fullName>
    </submittedName>
</protein>
<comment type="caution">
    <text evidence="1">The sequence shown here is derived from an EMBL/GenBank/DDBJ whole genome shotgun (WGS) entry which is preliminary data.</text>
</comment>
<keyword evidence="2" id="KW-1185">Reference proteome</keyword>
<dbReference type="Proteomes" id="UP001517388">
    <property type="component" value="Unassembled WGS sequence"/>
</dbReference>
<reference evidence="2" key="1">
    <citation type="journal article" date="2020" name="Toxins">
        <title>Phylogenomic Analysis of Secondary Metabolism in the Toxic Cyanobacterial Genera Anabaena, Dolichospermum and Aphanizomenon.</title>
        <authorList>
            <person name="Oesterholm J."/>
            <person name="Popin R.V."/>
            <person name="Fewer D.P."/>
            <person name="Sivonen K."/>
        </authorList>
    </citation>
    <scope>NUCLEOTIDE SEQUENCE [LARGE SCALE GENOMIC DNA]</scope>
    <source>
        <strain evidence="2">UHCC 0037</strain>
    </source>
</reference>
<organism evidence="1 2">
    <name type="scientific">Dolichospermum flos-aquae UHCC 0037</name>
    <dbReference type="NCBI Taxonomy" id="2590026"/>
    <lineage>
        <taxon>Bacteria</taxon>
        <taxon>Bacillati</taxon>
        <taxon>Cyanobacteriota</taxon>
        <taxon>Cyanophyceae</taxon>
        <taxon>Nostocales</taxon>
        <taxon>Aphanizomenonaceae</taxon>
        <taxon>Dolichospermum</taxon>
    </lineage>
</organism>
<evidence type="ECO:0000313" key="2">
    <source>
        <dbReference type="Proteomes" id="UP001517388"/>
    </source>
</evidence>
<evidence type="ECO:0000313" key="1">
    <source>
        <dbReference type="EMBL" id="MTJ45746.1"/>
    </source>
</evidence>
<dbReference type="EMBL" id="VILF01000006">
    <property type="protein sequence ID" value="MTJ45746.1"/>
    <property type="molecule type" value="Genomic_DNA"/>
</dbReference>